<dbReference type="RefSeq" id="YP_635749.1">
    <property type="nucleotide sequence ID" value="NC_008097.1"/>
</dbReference>
<evidence type="ECO:0000256" key="1">
    <source>
        <dbReference type="SAM" id="Phobius"/>
    </source>
</evidence>
<keyword evidence="2" id="KW-0934">Plastid</keyword>
<keyword evidence="1" id="KW-0472">Membrane</keyword>
<gene>
    <name evidence="2" type="primary">orf62b</name>
</gene>
<organism evidence="2">
    <name type="scientific">Chara vulgaris</name>
    <name type="common">Common stonewort</name>
    <dbReference type="NCBI Taxonomy" id="55564"/>
    <lineage>
        <taxon>Eukaryota</taxon>
        <taxon>Viridiplantae</taxon>
        <taxon>Streptophyta</taxon>
        <taxon>Charophyceae</taxon>
        <taxon>Charales</taxon>
        <taxon>Characeae</taxon>
        <taxon>Chara</taxon>
    </lineage>
</organism>
<keyword evidence="1" id="KW-0812">Transmembrane</keyword>
<keyword evidence="1" id="KW-1133">Transmembrane helix</keyword>
<proteinExistence type="predicted"/>
<protein>
    <submittedName>
        <fullName evidence="2">Uncharacterized protein orf62b</fullName>
    </submittedName>
</protein>
<dbReference type="GeneID" id="4100293"/>
<dbReference type="EMBL" id="DQ229107">
    <property type="protein sequence ID" value="ABA61992.1"/>
    <property type="molecule type" value="Genomic_DNA"/>
</dbReference>
<feature type="transmembrane region" description="Helical" evidence="1">
    <location>
        <begin position="20"/>
        <end position="43"/>
    </location>
</feature>
<evidence type="ECO:0000313" key="2">
    <source>
        <dbReference type="EMBL" id="ABA61992.1"/>
    </source>
</evidence>
<accession>Q1ACJ8</accession>
<reference evidence="2" key="1">
    <citation type="journal article" date="2006" name="Mol. Biol. Evol.">
        <title>The chloroplast genome sequence of Chara vulgaris sheds new light into the closest green algal relatives of land plants.</title>
        <authorList>
            <person name="Turmel M."/>
            <person name="Otis C."/>
            <person name="Lemieux C."/>
        </authorList>
    </citation>
    <scope>NUCLEOTIDE SEQUENCE</scope>
</reference>
<keyword evidence="2" id="KW-0150">Chloroplast</keyword>
<sequence length="62" mass="7271">MKLLIDSYGYISIANNENDLIILINSFNSITELIILLVIIIIFSEYPEFYILLSRKNIEFNE</sequence>
<geneLocation type="chloroplast" evidence="2"/>
<name>Q1ACJ8_CHAVU</name>
<dbReference type="AlphaFoldDB" id="Q1ACJ8"/>